<dbReference type="AlphaFoldDB" id="W2SKN0"/>
<evidence type="ECO:0000313" key="1">
    <source>
        <dbReference type="EMBL" id="ETN69411.1"/>
    </source>
</evidence>
<accession>W2SKN0</accession>
<dbReference type="InterPro" id="IPR008547">
    <property type="entry name" value="DUF829_TMEM53"/>
</dbReference>
<dbReference type="Pfam" id="PF05705">
    <property type="entry name" value="DUF829"/>
    <property type="match status" value="1"/>
</dbReference>
<dbReference type="KEGG" id="nai:NECAME_05266"/>
<proteinExistence type="predicted"/>
<name>W2SKN0_NECAM</name>
<protein>
    <recommendedName>
        <fullName evidence="3">Transmembrane protein 53</fullName>
    </recommendedName>
</protein>
<evidence type="ECO:0000313" key="2">
    <source>
        <dbReference type="Proteomes" id="UP000053676"/>
    </source>
</evidence>
<dbReference type="Proteomes" id="UP000053676">
    <property type="component" value="Unassembled WGS sequence"/>
</dbReference>
<gene>
    <name evidence="1" type="ORF">NECAME_05266</name>
</gene>
<dbReference type="OrthoDB" id="77878at2759"/>
<dbReference type="EMBL" id="KI669112">
    <property type="protein sequence ID" value="ETN69411.1"/>
    <property type="molecule type" value="Genomic_DNA"/>
</dbReference>
<organism evidence="1 2">
    <name type="scientific">Necator americanus</name>
    <name type="common">Human hookworm</name>
    <dbReference type="NCBI Taxonomy" id="51031"/>
    <lineage>
        <taxon>Eukaryota</taxon>
        <taxon>Metazoa</taxon>
        <taxon>Ecdysozoa</taxon>
        <taxon>Nematoda</taxon>
        <taxon>Chromadorea</taxon>
        <taxon>Rhabditida</taxon>
        <taxon>Rhabditina</taxon>
        <taxon>Rhabditomorpha</taxon>
        <taxon>Strongyloidea</taxon>
        <taxon>Ancylostomatidae</taxon>
        <taxon>Bunostominae</taxon>
        <taxon>Necator</taxon>
    </lineage>
</organism>
<reference evidence="2" key="1">
    <citation type="journal article" date="2014" name="Nat. Genet.">
        <title>Genome of the human hookworm Necator americanus.</title>
        <authorList>
            <person name="Tang Y.T."/>
            <person name="Gao X."/>
            <person name="Rosa B.A."/>
            <person name="Abubucker S."/>
            <person name="Hallsworth-Pepin K."/>
            <person name="Martin J."/>
            <person name="Tyagi R."/>
            <person name="Heizer E."/>
            <person name="Zhang X."/>
            <person name="Bhonagiri-Palsikar V."/>
            <person name="Minx P."/>
            <person name="Warren W.C."/>
            <person name="Wang Q."/>
            <person name="Zhan B."/>
            <person name="Hotez P.J."/>
            <person name="Sternberg P.W."/>
            <person name="Dougall A."/>
            <person name="Gaze S.T."/>
            <person name="Mulvenna J."/>
            <person name="Sotillo J."/>
            <person name="Ranganathan S."/>
            <person name="Rabelo E.M."/>
            <person name="Wilson R.K."/>
            <person name="Felgner P.L."/>
            <person name="Bethony J."/>
            <person name="Hawdon J.M."/>
            <person name="Gasser R.B."/>
            <person name="Loukas A."/>
            <person name="Mitreva M."/>
        </authorList>
    </citation>
    <scope>NUCLEOTIDE SEQUENCE [LARGE SCALE GENOMIC DNA]</scope>
</reference>
<sequence length="111" mass="12750">MTSEDVFSSDGWQETLLLMVLSALKYGDRIEKPLPIDHRRPVVLLIGWAGAEHEHLAKYSSIYNEQGYRTIAFIAPCYRYTVPNARCGFYLSPVLRGIDAKPGNFESFRHW</sequence>
<evidence type="ECO:0008006" key="3">
    <source>
        <dbReference type="Google" id="ProtNLM"/>
    </source>
</evidence>
<keyword evidence="2" id="KW-1185">Reference proteome</keyword>